<feature type="non-terminal residue" evidence="2">
    <location>
        <position position="109"/>
    </location>
</feature>
<evidence type="ECO:0000313" key="2">
    <source>
        <dbReference type="EMBL" id="CAA9214163.1"/>
    </source>
</evidence>
<sequence length="109" mass="11498">AARRRSRHGDIAPVLPGARHYRPGRRRGHRPGVADVAGQPGTGAGGWVIRRSGWPTSTGGRSPSSSTSACGRPGHRPIPGRDDVGEGPSTIHRLGGGAHYGQEFWFFGL</sequence>
<dbReference type="EMBL" id="CADCTB010000019">
    <property type="protein sequence ID" value="CAA9214163.1"/>
    <property type="molecule type" value="Genomic_DNA"/>
</dbReference>
<feature type="region of interest" description="Disordered" evidence="1">
    <location>
        <begin position="1"/>
        <end position="96"/>
    </location>
</feature>
<accession>A0A6J4H683</accession>
<feature type="non-terminal residue" evidence="2">
    <location>
        <position position="1"/>
    </location>
</feature>
<protein>
    <submittedName>
        <fullName evidence="2">Uncharacterized protein</fullName>
    </submittedName>
</protein>
<feature type="compositionally biased region" description="Basic residues" evidence="1">
    <location>
        <begin position="19"/>
        <end position="30"/>
    </location>
</feature>
<proteinExistence type="predicted"/>
<dbReference type="AlphaFoldDB" id="A0A6J4H683"/>
<feature type="compositionally biased region" description="Low complexity" evidence="1">
    <location>
        <begin position="50"/>
        <end position="68"/>
    </location>
</feature>
<organism evidence="2">
    <name type="scientific">uncultured Acidimicrobiales bacterium</name>
    <dbReference type="NCBI Taxonomy" id="310071"/>
    <lineage>
        <taxon>Bacteria</taxon>
        <taxon>Bacillati</taxon>
        <taxon>Actinomycetota</taxon>
        <taxon>Acidimicrobiia</taxon>
        <taxon>Acidimicrobiales</taxon>
        <taxon>environmental samples</taxon>
    </lineage>
</organism>
<evidence type="ECO:0000256" key="1">
    <source>
        <dbReference type="SAM" id="MobiDB-lite"/>
    </source>
</evidence>
<name>A0A6J4H683_9ACTN</name>
<reference evidence="2" key="1">
    <citation type="submission" date="2020-02" db="EMBL/GenBank/DDBJ databases">
        <authorList>
            <person name="Meier V. D."/>
        </authorList>
    </citation>
    <scope>NUCLEOTIDE SEQUENCE</scope>
    <source>
        <strain evidence="2">AVDCRST_MAG10</strain>
    </source>
</reference>
<gene>
    <name evidence="2" type="ORF">AVDCRST_MAG10-286</name>
</gene>